<gene>
    <name evidence="5" type="ORF">CVT25_006905</name>
</gene>
<name>A0A409X653_PSICY</name>
<dbReference type="STRING" id="93625.A0A409X653"/>
<evidence type="ECO:0000313" key="5">
    <source>
        <dbReference type="EMBL" id="PPQ86200.1"/>
    </source>
</evidence>
<reference evidence="5 6" key="1">
    <citation type="journal article" date="2018" name="Evol. Lett.">
        <title>Horizontal gene cluster transfer increased hallucinogenic mushroom diversity.</title>
        <authorList>
            <person name="Reynolds H.T."/>
            <person name="Vijayakumar V."/>
            <person name="Gluck-Thaler E."/>
            <person name="Korotkin H.B."/>
            <person name="Matheny P.B."/>
            <person name="Slot J.C."/>
        </authorList>
    </citation>
    <scope>NUCLEOTIDE SEQUENCE [LARGE SCALE GENOMIC DNA]</scope>
    <source>
        <strain evidence="5 6">2631</strain>
    </source>
</reference>
<dbReference type="SUPFAM" id="SSF53474">
    <property type="entry name" value="alpha/beta-Hydrolases"/>
    <property type="match status" value="1"/>
</dbReference>
<dbReference type="PROSITE" id="PS00122">
    <property type="entry name" value="CARBOXYLESTERASE_B_1"/>
    <property type="match status" value="1"/>
</dbReference>
<keyword evidence="3" id="KW-0732">Signal</keyword>
<evidence type="ECO:0000259" key="4">
    <source>
        <dbReference type="Pfam" id="PF00135"/>
    </source>
</evidence>
<feature type="chain" id="PRO_5019545472" description="Carboxylesterase type B domain-containing protein" evidence="3">
    <location>
        <begin position="20"/>
        <end position="724"/>
    </location>
</feature>
<dbReference type="Pfam" id="PF00135">
    <property type="entry name" value="COesterase"/>
    <property type="match status" value="1"/>
</dbReference>
<dbReference type="GO" id="GO:0016787">
    <property type="term" value="F:hydrolase activity"/>
    <property type="evidence" value="ECO:0007669"/>
    <property type="project" value="UniProtKB-KW"/>
</dbReference>
<comment type="similarity">
    <text evidence="1">Belongs to the type-B carboxylesterase/lipase family.</text>
</comment>
<protein>
    <recommendedName>
        <fullName evidence="4">Carboxylesterase type B domain-containing protein</fullName>
    </recommendedName>
</protein>
<dbReference type="InterPro" id="IPR029058">
    <property type="entry name" value="AB_hydrolase_fold"/>
</dbReference>
<comment type="caution">
    <text evidence="5">The sequence shown here is derived from an EMBL/GenBank/DDBJ whole genome shotgun (WGS) entry which is preliminary data.</text>
</comment>
<accession>A0A409X653</accession>
<dbReference type="InterPro" id="IPR019819">
    <property type="entry name" value="Carboxylesterase_B_CS"/>
</dbReference>
<sequence>MRLLARILVLLFTGRYALALAGNSSSGAVPSASDVGADLTFLFQNDLNWPTQADHNGTILISKSETHADALAACQVLNEALLTTEGVHFAEDMKSLLGYIAFQHSEFSSDSKFWVAASPATASRGCAAISLVGAQARVEAVGCDQRLPALCTQSAPHKRNIETDLSPQFQVKVKSKGLSVIGTRDHLSFRFLGIPFADPFTRFTYSKPFSTPQATISALTYGAVCAQGTVGSEDCLFLNVYTPFLPSGSSSSSTKALRPVLFWIHGGGFTGGEASDGIFDGGNMVSRGDVVVVSIQYRLGTLGFLALDDGVTNGNYGIADQITALQWVQTHIAAFGGDPSQVTIYGQSAGAGSVRALLASPVAAGLFQGAIAQSNLGGFGYAHTYTEYLTIQEEVDMFASALVESVGCSGKSAGEETLACLRGADVETLLGAPTAPRYIVVDGKFITSDHLQLSGQATTPAHARANKDVNVIFGWMRDDGADFIGSFPVNGTTLTSALLGSGLSQNVTNLVVNSTLFPLPQGSDALSNLFNLTSRIGTDGEFRCIDQATVIAAAKHSTFRSVFAYQFDRSYAGFEPIPGTCEPAKTAAFPGGDPSLPYYRCHSGELYYAFGTLGQDLKPFRDPAAGGDLLFSQVTVDAWASFARSGDPNPDAKFLQARGFTGVNWGKWAAVGVDGGLANGKGNAKGNGGGKETPLRILDVPSSNSGWLEEAQCDLLGYPFNMFG</sequence>
<evidence type="ECO:0000256" key="2">
    <source>
        <dbReference type="ARBA" id="ARBA00022801"/>
    </source>
</evidence>
<evidence type="ECO:0000256" key="3">
    <source>
        <dbReference type="SAM" id="SignalP"/>
    </source>
</evidence>
<dbReference type="InParanoid" id="A0A409X653"/>
<dbReference type="PANTHER" id="PTHR43142:SF3">
    <property type="entry name" value="PUTATIVE (AFU_ORTHOLOGUE AFUA_3G09070)-RELATED"/>
    <property type="match status" value="1"/>
</dbReference>
<dbReference type="AlphaFoldDB" id="A0A409X653"/>
<organism evidence="5 6">
    <name type="scientific">Psilocybe cyanescens</name>
    <dbReference type="NCBI Taxonomy" id="93625"/>
    <lineage>
        <taxon>Eukaryota</taxon>
        <taxon>Fungi</taxon>
        <taxon>Dikarya</taxon>
        <taxon>Basidiomycota</taxon>
        <taxon>Agaricomycotina</taxon>
        <taxon>Agaricomycetes</taxon>
        <taxon>Agaricomycetidae</taxon>
        <taxon>Agaricales</taxon>
        <taxon>Agaricineae</taxon>
        <taxon>Strophariaceae</taxon>
        <taxon>Psilocybe</taxon>
    </lineage>
</organism>
<feature type="domain" description="Carboxylesterase type B" evidence="4">
    <location>
        <begin position="190"/>
        <end position="650"/>
    </location>
</feature>
<feature type="signal peptide" evidence="3">
    <location>
        <begin position="1"/>
        <end position="19"/>
    </location>
</feature>
<proteinExistence type="inferred from homology"/>
<dbReference type="OrthoDB" id="408631at2759"/>
<dbReference type="InterPro" id="IPR019826">
    <property type="entry name" value="Carboxylesterase_B_AS"/>
</dbReference>
<dbReference type="PROSITE" id="PS00941">
    <property type="entry name" value="CARBOXYLESTERASE_B_2"/>
    <property type="match status" value="1"/>
</dbReference>
<dbReference type="PANTHER" id="PTHR43142">
    <property type="entry name" value="CARBOXYLIC ESTER HYDROLASE"/>
    <property type="match status" value="1"/>
</dbReference>
<keyword evidence="2" id="KW-0378">Hydrolase</keyword>
<dbReference type="Gene3D" id="3.40.50.1820">
    <property type="entry name" value="alpha/beta hydrolase"/>
    <property type="match status" value="1"/>
</dbReference>
<dbReference type="EMBL" id="NHYD01002537">
    <property type="protein sequence ID" value="PPQ86200.1"/>
    <property type="molecule type" value="Genomic_DNA"/>
</dbReference>
<keyword evidence="6" id="KW-1185">Reference proteome</keyword>
<dbReference type="InterPro" id="IPR002018">
    <property type="entry name" value="CarbesteraseB"/>
</dbReference>
<evidence type="ECO:0000313" key="6">
    <source>
        <dbReference type="Proteomes" id="UP000283269"/>
    </source>
</evidence>
<evidence type="ECO:0000256" key="1">
    <source>
        <dbReference type="ARBA" id="ARBA00005964"/>
    </source>
</evidence>
<dbReference type="Proteomes" id="UP000283269">
    <property type="component" value="Unassembled WGS sequence"/>
</dbReference>